<dbReference type="RefSeq" id="XP_031783391.1">
    <property type="nucleotide sequence ID" value="XM_031927531.1"/>
</dbReference>
<protein>
    <submittedName>
        <fullName evidence="3">Uncharacterized protein</fullName>
    </submittedName>
</protein>
<name>A0A7M7Q8F5_NASVI</name>
<dbReference type="RefSeq" id="XP_016839096.1">
    <property type="nucleotide sequence ID" value="XM_016983607.2"/>
</dbReference>
<dbReference type="EnsemblMetazoa" id="XM_031927531">
    <property type="protein sequence ID" value="XP_031783391"/>
    <property type="gene ID" value="LOC100679586"/>
</dbReference>
<accession>A0A7M7Q8F5</accession>
<feature type="region of interest" description="Disordered" evidence="1">
    <location>
        <begin position="260"/>
        <end position="372"/>
    </location>
</feature>
<dbReference type="RefSeq" id="XP_031783392.1">
    <property type="nucleotide sequence ID" value="XM_031927532.1"/>
</dbReference>
<sequence length="462" mass="49550">MPTATSIQRGMASVGSNATGATTTATTTSTSVPEARPTLSEREQLKIEFYKTYDVMTGIRIAATLGGFFSLMVLLVVYKSRRRCKSNRQLQDPRLTAAAEAAVAEAEAEERALAAALEAIARLPPKPARGPRRSLCVEPFRSQYIERRLPLVAPRFASLGGGYDSLLAAPVRRGSSRRLRANRRCSSVTCSSTASSYLERRGSAMAMPCLPPPPSFPRHGAAYEESWELYHHPIDIQVIQPTPELSPCGSEAGLYGAPAALRQQQQQQQQRRRQYRHSSSYSSSNGAKPSPPRRAPLASMGSVDPPEPDSRSLGSDSVFLDEAGRRAAPDTEDEVSGFSTDSSDGPGGRRSFLEVPPKKKRPPERWDGCAGCVPRRRRASPAACQTCMTISASVEAPSRSPVLSTTTSSSQNSVGLGGGLMSPPCSTSSPIELRHRPSSGPSGTSTARPSSSPAVWSQETLF</sequence>
<dbReference type="RefSeq" id="XP_031783395.1">
    <property type="nucleotide sequence ID" value="XM_031927535.1"/>
</dbReference>
<dbReference type="KEGG" id="nvi:100679586"/>
<keyword evidence="2" id="KW-1133">Transmembrane helix</keyword>
<keyword evidence="2" id="KW-0472">Membrane</keyword>
<dbReference type="EnsemblMetazoa" id="XM_031927533">
    <property type="protein sequence ID" value="XP_031783393"/>
    <property type="gene ID" value="LOC100679586"/>
</dbReference>
<dbReference type="EnsemblMetazoa" id="XM_032598377">
    <property type="protein sequence ID" value="XP_032454268"/>
    <property type="gene ID" value="LOC100679586"/>
</dbReference>
<keyword evidence="4" id="KW-1185">Reference proteome</keyword>
<dbReference type="OrthoDB" id="8189004at2759"/>
<dbReference type="EnsemblMetazoa" id="XM_031927535">
    <property type="protein sequence ID" value="XP_031783395"/>
    <property type="gene ID" value="LOC100679586"/>
</dbReference>
<dbReference type="RefSeq" id="XP_031783396.1">
    <property type="nucleotide sequence ID" value="XM_031927536.1"/>
</dbReference>
<feature type="compositionally biased region" description="Low complexity" evidence="1">
    <location>
        <begin position="12"/>
        <end position="32"/>
    </location>
</feature>
<dbReference type="RefSeq" id="XP_032454268.1">
    <property type="nucleotide sequence ID" value="XM_032598377.1"/>
</dbReference>
<feature type="transmembrane region" description="Helical" evidence="2">
    <location>
        <begin position="59"/>
        <end position="78"/>
    </location>
</feature>
<feature type="region of interest" description="Disordered" evidence="1">
    <location>
        <begin position="394"/>
        <end position="462"/>
    </location>
</feature>
<dbReference type="GeneID" id="100679586"/>
<dbReference type="EnsemblMetazoa" id="XM_031927536">
    <property type="protein sequence ID" value="XP_031783396"/>
    <property type="gene ID" value="LOC100679586"/>
</dbReference>
<dbReference type="SMR" id="A0A7M7Q8F5"/>
<dbReference type="EnsemblMetazoa" id="XM_016983611">
    <property type="protein sequence ID" value="XP_016839100"/>
    <property type="gene ID" value="LOC100679586"/>
</dbReference>
<dbReference type="EnsemblMetazoa" id="XM_031927532">
    <property type="protein sequence ID" value="XP_031783392"/>
    <property type="gene ID" value="LOC100679586"/>
</dbReference>
<dbReference type="Proteomes" id="UP000002358">
    <property type="component" value="Chromosome 3"/>
</dbReference>
<evidence type="ECO:0000313" key="3">
    <source>
        <dbReference type="EnsemblMetazoa" id="XP_031783395"/>
    </source>
</evidence>
<organism evidence="3 4">
    <name type="scientific">Nasonia vitripennis</name>
    <name type="common">Parasitic wasp</name>
    <dbReference type="NCBI Taxonomy" id="7425"/>
    <lineage>
        <taxon>Eukaryota</taxon>
        <taxon>Metazoa</taxon>
        <taxon>Ecdysozoa</taxon>
        <taxon>Arthropoda</taxon>
        <taxon>Hexapoda</taxon>
        <taxon>Insecta</taxon>
        <taxon>Pterygota</taxon>
        <taxon>Neoptera</taxon>
        <taxon>Endopterygota</taxon>
        <taxon>Hymenoptera</taxon>
        <taxon>Apocrita</taxon>
        <taxon>Proctotrupomorpha</taxon>
        <taxon>Chalcidoidea</taxon>
        <taxon>Pteromalidae</taxon>
        <taxon>Pteromalinae</taxon>
        <taxon>Nasonia</taxon>
    </lineage>
</organism>
<keyword evidence="2" id="KW-0812">Transmembrane</keyword>
<dbReference type="AlphaFoldDB" id="A0A7M7Q8F5"/>
<reference evidence="3" key="1">
    <citation type="submission" date="2021-01" db="UniProtKB">
        <authorList>
            <consortium name="EnsemblMetazoa"/>
        </authorList>
    </citation>
    <scope>IDENTIFICATION</scope>
</reference>
<proteinExistence type="predicted"/>
<evidence type="ECO:0000256" key="1">
    <source>
        <dbReference type="SAM" id="MobiDB-lite"/>
    </source>
</evidence>
<feature type="compositionally biased region" description="Polar residues" evidence="1">
    <location>
        <begin position="401"/>
        <end position="414"/>
    </location>
</feature>
<evidence type="ECO:0000313" key="4">
    <source>
        <dbReference type="Proteomes" id="UP000002358"/>
    </source>
</evidence>
<dbReference type="RefSeq" id="XP_031783393.1">
    <property type="nucleotide sequence ID" value="XM_031927533.1"/>
</dbReference>
<dbReference type="InParanoid" id="A0A7M7Q8F5"/>
<feature type="compositionally biased region" description="Polar residues" evidence="1">
    <location>
        <begin position="439"/>
        <end position="462"/>
    </location>
</feature>
<dbReference type="RefSeq" id="XP_016839100.1">
    <property type="nucleotide sequence ID" value="XM_016983611.2"/>
</dbReference>
<feature type="region of interest" description="Disordered" evidence="1">
    <location>
        <begin position="1"/>
        <end position="38"/>
    </location>
</feature>
<evidence type="ECO:0000256" key="2">
    <source>
        <dbReference type="SAM" id="Phobius"/>
    </source>
</evidence>
<dbReference type="EnsemblMetazoa" id="XM_016983607">
    <property type="protein sequence ID" value="XP_016839096"/>
    <property type="gene ID" value="LOC100679586"/>
</dbReference>